<keyword evidence="2" id="KW-0813">Transport</keyword>
<keyword evidence="4" id="KW-0472">Membrane</keyword>
<proteinExistence type="inferred from homology"/>
<organism evidence="8 9">
    <name type="scientific">Aquincola tertiaricarbonis</name>
    <dbReference type="NCBI Taxonomy" id="391953"/>
    <lineage>
        <taxon>Bacteria</taxon>
        <taxon>Pseudomonadati</taxon>
        <taxon>Pseudomonadota</taxon>
        <taxon>Betaproteobacteria</taxon>
        <taxon>Burkholderiales</taxon>
        <taxon>Sphaerotilaceae</taxon>
        <taxon>Aquincola</taxon>
    </lineage>
</organism>
<reference evidence="8" key="1">
    <citation type="submission" date="2022-05" db="EMBL/GenBank/DDBJ databases">
        <title>An RpoN-dependent PEP-CTERM gene is involved in floc formation of an Aquincola tertiaricarbonis strain.</title>
        <authorList>
            <person name="Qiu D."/>
            <person name="Xia M."/>
        </authorList>
    </citation>
    <scope>NUCLEOTIDE SEQUENCE</scope>
    <source>
        <strain evidence="8">RN12</strain>
    </source>
</reference>
<evidence type="ECO:0000256" key="1">
    <source>
        <dbReference type="ARBA" id="ARBA00005417"/>
    </source>
</evidence>
<dbReference type="EMBL" id="CP097636">
    <property type="protein sequence ID" value="URI11567.1"/>
    <property type="molecule type" value="Genomic_DNA"/>
</dbReference>
<dbReference type="RefSeq" id="WP_250199761.1">
    <property type="nucleotide sequence ID" value="NZ_CP097636.1"/>
</dbReference>
<dbReference type="Gene3D" id="3.40.50.300">
    <property type="entry name" value="P-loop containing nucleotide triphosphate hydrolases"/>
    <property type="match status" value="1"/>
</dbReference>
<dbReference type="PANTHER" id="PTHR42711">
    <property type="entry name" value="ABC TRANSPORTER ATP-BINDING PROTEIN"/>
    <property type="match status" value="1"/>
</dbReference>
<keyword evidence="6 8" id="KW-0067">ATP-binding</keyword>
<dbReference type="SUPFAM" id="SSF52540">
    <property type="entry name" value="P-loop containing nucleoside triphosphate hydrolases"/>
    <property type="match status" value="1"/>
</dbReference>
<evidence type="ECO:0000256" key="3">
    <source>
        <dbReference type="ARBA" id="ARBA00022458"/>
    </source>
</evidence>
<dbReference type="InterPro" id="IPR003439">
    <property type="entry name" value="ABC_transporter-like_ATP-bd"/>
</dbReference>
<evidence type="ECO:0000313" key="8">
    <source>
        <dbReference type="EMBL" id="URI11567.1"/>
    </source>
</evidence>
<feature type="domain" description="ABC transporter" evidence="7">
    <location>
        <begin position="7"/>
        <end position="256"/>
    </location>
</feature>
<keyword evidence="4" id="KW-1003">Cell membrane</keyword>
<evidence type="ECO:0000256" key="2">
    <source>
        <dbReference type="ARBA" id="ARBA00022448"/>
    </source>
</evidence>
<evidence type="ECO:0000259" key="7">
    <source>
        <dbReference type="PROSITE" id="PS50893"/>
    </source>
</evidence>
<accession>A0ABY4SHF7</accession>
<evidence type="ECO:0000313" key="9">
    <source>
        <dbReference type="Proteomes" id="UP001056201"/>
    </source>
</evidence>
<dbReference type="Pfam" id="PF00005">
    <property type="entry name" value="ABC_tran"/>
    <property type="match status" value="1"/>
</dbReference>
<keyword evidence="3" id="KW-0536">Nodulation</keyword>
<dbReference type="InterPro" id="IPR027417">
    <property type="entry name" value="P-loop_NTPase"/>
</dbReference>
<comment type="similarity">
    <text evidence="1">Belongs to the ABC transporter superfamily.</text>
</comment>
<sequence>MPETAAIEVQGLGKRYQRPRPLRELLRGAPVPAPVQALQDISLRVGQGEVLGLLGANGAGKTTLINILCTLLAPSEGSARIGGHDVQQAPQQARAQVGLVTSNERSFYWRLSGRQNLRFFAELYRVPPREIEPRIDEFVQALGLAEFADRRFDGYSTGIRQRFAFARALLHHPRILFMDEPTKGLDPNASAQLLAVIRERIVAVWRPTIVLTSHNLSEIERLCERVAIVDHGRLLRIGTIGELARSIRSHQAYLLRLARVDAALLAWLRSWLGTERVRPLPPDDEQPGQALELGLAQGGPTLTELLSALIHRGQQILRCEPVDVSLEEVFRQTVREAAPPLPTDAARLKVAA</sequence>
<keyword evidence="5" id="KW-0547">Nucleotide-binding</keyword>
<dbReference type="InterPro" id="IPR050763">
    <property type="entry name" value="ABC_transporter_ATP-binding"/>
</dbReference>
<gene>
    <name evidence="8" type="ORF">MW290_21760</name>
</gene>
<protein>
    <submittedName>
        <fullName evidence="8">ABC transporter ATP-binding protein</fullName>
    </submittedName>
</protein>
<evidence type="ECO:0000256" key="5">
    <source>
        <dbReference type="ARBA" id="ARBA00022741"/>
    </source>
</evidence>
<evidence type="ECO:0000256" key="4">
    <source>
        <dbReference type="ARBA" id="ARBA00022475"/>
    </source>
</evidence>
<dbReference type="PANTHER" id="PTHR42711:SF5">
    <property type="entry name" value="ABC TRANSPORTER ATP-BINDING PROTEIN NATA"/>
    <property type="match status" value="1"/>
</dbReference>
<name>A0ABY4SHF7_AQUTE</name>
<dbReference type="SMART" id="SM00382">
    <property type="entry name" value="AAA"/>
    <property type="match status" value="1"/>
</dbReference>
<dbReference type="Proteomes" id="UP001056201">
    <property type="component" value="Chromosome 2"/>
</dbReference>
<dbReference type="PROSITE" id="PS50893">
    <property type="entry name" value="ABC_TRANSPORTER_2"/>
    <property type="match status" value="1"/>
</dbReference>
<evidence type="ECO:0000256" key="6">
    <source>
        <dbReference type="ARBA" id="ARBA00022840"/>
    </source>
</evidence>
<dbReference type="InterPro" id="IPR003593">
    <property type="entry name" value="AAA+_ATPase"/>
</dbReference>
<dbReference type="GO" id="GO:0005524">
    <property type="term" value="F:ATP binding"/>
    <property type="evidence" value="ECO:0007669"/>
    <property type="project" value="UniProtKB-KW"/>
</dbReference>
<keyword evidence="9" id="KW-1185">Reference proteome</keyword>